<evidence type="ECO:0000256" key="1">
    <source>
        <dbReference type="SAM" id="MobiDB-lite"/>
    </source>
</evidence>
<keyword evidence="3" id="KW-1185">Reference proteome</keyword>
<accession>A0ABN3JEI1</accession>
<name>A0ABN3JEI1_9ACTN</name>
<dbReference type="Proteomes" id="UP001501231">
    <property type="component" value="Unassembled WGS sequence"/>
</dbReference>
<evidence type="ECO:0000313" key="3">
    <source>
        <dbReference type="Proteomes" id="UP001501231"/>
    </source>
</evidence>
<dbReference type="RefSeq" id="WP_344591277.1">
    <property type="nucleotide sequence ID" value="NZ_BAAARW010000016.1"/>
</dbReference>
<dbReference type="EMBL" id="BAAARW010000016">
    <property type="protein sequence ID" value="GAA2426954.1"/>
    <property type="molecule type" value="Genomic_DNA"/>
</dbReference>
<gene>
    <name evidence="2" type="ORF">GCM10010191_44530</name>
</gene>
<sequence>MSTDLIALVRRRPDVHAVADGLVAMGEPLELRGGEPEPTRLYDAEGRLLVSIEDPVQVMLQSEVARLLGPELASRVSTPVWWVDVRAVGDLPDAVRIARKFTEALVHWVGGTSYPDGQPDAPALSWRATDPSEPDASPSSVEDTAFPGGVIGG</sequence>
<reference evidence="2 3" key="1">
    <citation type="journal article" date="2019" name="Int. J. Syst. Evol. Microbiol.">
        <title>The Global Catalogue of Microorganisms (GCM) 10K type strain sequencing project: providing services to taxonomists for standard genome sequencing and annotation.</title>
        <authorList>
            <consortium name="The Broad Institute Genomics Platform"/>
            <consortium name="The Broad Institute Genome Sequencing Center for Infectious Disease"/>
            <person name="Wu L."/>
            <person name="Ma J."/>
        </authorList>
    </citation>
    <scope>NUCLEOTIDE SEQUENCE [LARGE SCALE GENOMIC DNA]</scope>
    <source>
        <strain evidence="2 3">JCM 3325</strain>
    </source>
</reference>
<feature type="region of interest" description="Disordered" evidence="1">
    <location>
        <begin position="116"/>
        <end position="153"/>
    </location>
</feature>
<proteinExistence type="predicted"/>
<comment type="caution">
    <text evidence="2">The sequence shown here is derived from an EMBL/GenBank/DDBJ whole genome shotgun (WGS) entry which is preliminary data.</text>
</comment>
<organism evidence="2 3">
    <name type="scientific">Actinomadura vinacea</name>
    <dbReference type="NCBI Taxonomy" id="115336"/>
    <lineage>
        <taxon>Bacteria</taxon>
        <taxon>Bacillati</taxon>
        <taxon>Actinomycetota</taxon>
        <taxon>Actinomycetes</taxon>
        <taxon>Streptosporangiales</taxon>
        <taxon>Thermomonosporaceae</taxon>
        <taxon>Actinomadura</taxon>
    </lineage>
</organism>
<protein>
    <submittedName>
        <fullName evidence="2">Uncharacterized protein</fullName>
    </submittedName>
</protein>
<evidence type="ECO:0000313" key="2">
    <source>
        <dbReference type="EMBL" id="GAA2426954.1"/>
    </source>
</evidence>